<evidence type="ECO:0000259" key="6">
    <source>
        <dbReference type="Pfam" id="PF00933"/>
    </source>
</evidence>
<dbReference type="GO" id="GO:0009254">
    <property type="term" value="P:peptidoglycan turnover"/>
    <property type="evidence" value="ECO:0007669"/>
    <property type="project" value="TreeGrafter"/>
</dbReference>
<dbReference type="GO" id="GO:0004563">
    <property type="term" value="F:beta-N-acetylhexosaminidase activity"/>
    <property type="evidence" value="ECO:0007669"/>
    <property type="project" value="UniProtKB-EC"/>
</dbReference>
<name>A0A5J4P8A2_9ZZZZ</name>
<dbReference type="InterPro" id="IPR017853">
    <property type="entry name" value="GH"/>
</dbReference>
<comment type="similarity">
    <text evidence="2">Belongs to the glycosyl hydrolase 3 family.</text>
</comment>
<evidence type="ECO:0000256" key="1">
    <source>
        <dbReference type="ARBA" id="ARBA00001231"/>
    </source>
</evidence>
<reference evidence="7" key="1">
    <citation type="submission" date="2019-03" db="EMBL/GenBank/DDBJ databases">
        <title>Single cell metagenomics reveals metabolic interactions within the superorganism composed of flagellate Streblomastix strix and complex community of Bacteroidetes bacteria on its surface.</title>
        <authorList>
            <person name="Treitli S.C."/>
            <person name="Kolisko M."/>
            <person name="Husnik F."/>
            <person name="Keeling P."/>
            <person name="Hampl V."/>
        </authorList>
    </citation>
    <scope>NUCLEOTIDE SEQUENCE</scope>
    <source>
        <strain evidence="7">STM</strain>
    </source>
</reference>
<feature type="non-terminal residue" evidence="7">
    <location>
        <position position="178"/>
    </location>
</feature>
<dbReference type="InterPro" id="IPR036962">
    <property type="entry name" value="Glyco_hydro_3_N_sf"/>
</dbReference>
<comment type="caution">
    <text evidence="7">The sequence shown here is derived from an EMBL/GenBank/DDBJ whole genome shotgun (WGS) entry which is preliminary data.</text>
</comment>
<gene>
    <name evidence="7" type="ORF">EZS27_043773</name>
</gene>
<dbReference type="SUPFAM" id="SSF51445">
    <property type="entry name" value="(Trans)glycosidases"/>
    <property type="match status" value="1"/>
</dbReference>
<evidence type="ECO:0000256" key="2">
    <source>
        <dbReference type="ARBA" id="ARBA00005336"/>
    </source>
</evidence>
<dbReference type="EMBL" id="SNRY01011398">
    <property type="protein sequence ID" value="KAA6304579.1"/>
    <property type="molecule type" value="Genomic_DNA"/>
</dbReference>
<keyword evidence="4 7" id="KW-0378">Hydrolase</keyword>
<comment type="catalytic activity">
    <reaction evidence="1">
        <text>Hydrolysis of terminal non-reducing N-acetyl-D-hexosamine residues in N-acetyl-beta-D-hexosaminides.</text>
        <dbReference type="EC" id="3.2.1.52"/>
    </reaction>
</comment>
<dbReference type="InterPro" id="IPR050226">
    <property type="entry name" value="NagZ_Beta-hexosaminidase"/>
</dbReference>
<evidence type="ECO:0000256" key="5">
    <source>
        <dbReference type="ARBA" id="ARBA00023295"/>
    </source>
</evidence>
<dbReference type="Gene3D" id="3.20.20.300">
    <property type="entry name" value="Glycoside hydrolase, family 3, N-terminal domain"/>
    <property type="match status" value="1"/>
</dbReference>
<protein>
    <recommendedName>
        <fullName evidence="3">beta-N-acetylhexosaminidase</fullName>
        <ecNumber evidence="3">3.2.1.52</ecNumber>
    </recommendedName>
</protein>
<proteinExistence type="inferred from homology"/>
<evidence type="ECO:0000313" key="7">
    <source>
        <dbReference type="EMBL" id="KAA6304579.1"/>
    </source>
</evidence>
<dbReference type="Pfam" id="PF00933">
    <property type="entry name" value="Glyco_hydro_3"/>
    <property type="match status" value="1"/>
</dbReference>
<evidence type="ECO:0000256" key="4">
    <source>
        <dbReference type="ARBA" id="ARBA00022801"/>
    </source>
</evidence>
<dbReference type="AlphaFoldDB" id="A0A5J4P8A2"/>
<keyword evidence="5 7" id="KW-0326">Glycosidase</keyword>
<dbReference type="EC" id="3.2.1.52" evidence="3"/>
<dbReference type="PANTHER" id="PTHR30480:SF13">
    <property type="entry name" value="BETA-HEXOSAMINIDASE"/>
    <property type="match status" value="1"/>
</dbReference>
<dbReference type="GO" id="GO:0005975">
    <property type="term" value="P:carbohydrate metabolic process"/>
    <property type="evidence" value="ECO:0007669"/>
    <property type="project" value="InterPro"/>
</dbReference>
<sequence length="178" mass="19192">KQAVVYASGLESGGVLSVTKHFPGHGDTNVDSHKNMPILPFTRSRLDSIELYPFKKIINAGLGGIMVGHLHVTALDGNNDLPASLSHNVVQGLLKDELRFNGLIFTDALVMKGVSSVSSVCLQALKAGNDMVLSPPNLKAEINDVLQGIENGEISEKEITLKCRKVLTYKYALGLRNL</sequence>
<organism evidence="7">
    <name type="scientific">termite gut metagenome</name>
    <dbReference type="NCBI Taxonomy" id="433724"/>
    <lineage>
        <taxon>unclassified sequences</taxon>
        <taxon>metagenomes</taxon>
        <taxon>organismal metagenomes</taxon>
    </lineage>
</organism>
<feature type="non-terminal residue" evidence="7">
    <location>
        <position position="1"/>
    </location>
</feature>
<dbReference type="InterPro" id="IPR001764">
    <property type="entry name" value="Glyco_hydro_3_N"/>
</dbReference>
<dbReference type="PANTHER" id="PTHR30480">
    <property type="entry name" value="BETA-HEXOSAMINIDASE-RELATED"/>
    <property type="match status" value="1"/>
</dbReference>
<feature type="domain" description="Glycoside hydrolase family 3 N-terminal" evidence="6">
    <location>
        <begin position="3"/>
        <end position="168"/>
    </location>
</feature>
<accession>A0A5J4P8A2</accession>
<evidence type="ECO:0000256" key="3">
    <source>
        <dbReference type="ARBA" id="ARBA00012663"/>
    </source>
</evidence>